<feature type="domain" description="Ubinuclein middle" evidence="4">
    <location>
        <begin position="427"/>
        <end position="616"/>
    </location>
</feature>
<evidence type="ECO:0000259" key="3">
    <source>
        <dbReference type="Pfam" id="PF08729"/>
    </source>
</evidence>
<dbReference type="EMBL" id="CAJHJT010000001">
    <property type="protein sequence ID" value="CAD6995073.1"/>
    <property type="molecule type" value="Genomic_DNA"/>
</dbReference>
<dbReference type="InterPro" id="IPR014840">
    <property type="entry name" value="HRD"/>
</dbReference>
<feature type="compositionally biased region" description="Polar residues" evidence="2">
    <location>
        <begin position="828"/>
        <end position="837"/>
    </location>
</feature>
<feature type="compositionally biased region" description="Low complexity" evidence="2">
    <location>
        <begin position="223"/>
        <end position="232"/>
    </location>
</feature>
<feature type="region of interest" description="Disordered" evidence="2">
    <location>
        <begin position="1028"/>
        <end position="1090"/>
    </location>
</feature>
<feature type="region of interest" description="Disordered" evidence="2">
    <location>
        <begin position="828"/>
        <end position="859"/>
    </location>
</feature>
<accession>A0A811UCR4</accession>
<evidence type="ECO:0000259" key="4">
    <source>
        <dbReference type="Pfam" id="PF14075"/>
    </source>
</evidence>
<feature type="region of interest" description="Disordered" evidence="2">
    <location>
        <begin position="686"/>
        <end position="800"/>
    </location>
</feature>
<dbReference type="InterPro" id="IPR026947">
    <property type="entry name" value="UBN_middle_dom"/>
</dbReference>
<feature type="compositionally biased region" description="Low complexity" evidence="2">
    <location>
        <begin position="302"/>
        <end position="316"/>
    </location>
</feature>
<keyword evidence="6" id="KW-1185">Reference proteome</keyword>
<dbReference type="OrthoDB" id="68076at2759"/>
<name>A0A811UCR4_CERCA</name>
<dbReference type="AlphaFoldDB" id="A0A811UCR4"/>
<dbReference type="Proteomes" id="UP000606786">
    <property type="component" value="Unassembled WGS sequence"/>
</dbReference>
<evidence type="ECO:0000313" key="6">
    <source>
        <dbReference type="Proteomes" id="UP000606786"/>
    </source>
</evidence>
<reference evidence="5" key="1">
    <citation type="submission" date="2020-11" db="EMBL/GenBank/DDBJ databases">
        <authorList>
            <person name="Whitehead M."/>
        </authorList>
    </citation>
    <scope>NUCLEOTIDE SEQUENCE</scope>
    <source>
        <strain evidence="5">EGII</strain>
    </source>
</reference>
<dbReference type="Pfam" id="PF08729">
    <property type="entry name" value="HUN"/>
    <property type="match status" value="1"/>
</dbReference>
<feature type="compositionally biased region" description="Basic and acidic residues" evidence="2">
    <location>
        <begin position="335"/>
        <end position="344"/>
    </location>
</feature>
<gene>
    <name evidence="5" type="ORF">CCAP1982_LOCUS3796</name>
</gene>
<feature type="compositionally biased region" description="Polar residues" evidence="2">
    <location>
        <begin position="784"/>
        <end position="800"/>
    </location>
</feature>
<feature type="compositionally biased region" description="Low complexity" evidence="2">
    <location>
        <begin position="1065"/>
        <end position="1090"/>
    </location>
</feature>
<feature type="compositionally biased region" description="Polar residues" evidence="2">
    <location>
        <begin position="741"/>
        <end position="764"/>
    </location>
</feature>
<protein>
    <submittedName>
        <fullName evidence="5">(Mediterranean fruit fly) hypothetical protein</fullName>
    </submittedName>
</protein>
<feature type="region of interest" description="Disordered" evidence="2">
    <location>
        <begin position="625"/>
        <end position="648"/>
    </location>
</feature>
<keyword evidence="1" id="KW-0597">Phosphoprotein</keyword>
<sequence>MTEMKRVAFTTLSSSTSSTVNLNAGVSGAAGILGGFSSASLPTNSSRFGADFLAGQQNVDGENVTDRKNNKSMRLSIELFPTDSCKYPEFNYSRLLHLEKKKQKKLKQKTNGFTDPFNENDDDVARIARELEKKYGSAYSSGRGRSKKDDLCDIGLGYDESDSFIDNTEAYDEIIPEELETIEGGFYINSGPLEFQKLHTESMTTKTDEIIKMPNRPRKRIISSSSSDSSSSSEEDAEEDVDSDGEVSSADTVKGGKGSSVISQSAEKRSRSNSIVNPTKKPKSNQESNTKKTKVKNIGVGSSSTSNSPKPSSVGSDSEKERIRQKVVKTTTIKDMLKAKRDNFLKMQEGGNWNRQSGVSEGKINNGELKGAASKSSDEDDSSSSGESDDSSDDSDSNDSEPDEKKQKTGNGESSEKLRSSDTKLPEIDPEVMSDIQQFKEVVKMKNLSGKRFQFDDSLVKLDEALLCMEKTHRNMVFAHLEYHLILPKYFFLRKAKQLRIKEEKMKSKRAVGKLRKAIIEAMPGVIANFEAEIRKHAEIAGGINADHPPKMPKKKFPWNNNLRNLLYDVYQVRWTSFPVLGTRKETLEDFINVFLREKVVELWPKDWMRFEELQREIEKRKAAAKKAKDKKKEKDNNSGNINSNLNSVNASTTSSALASGSATQNVPANNAYMKQFEEFATGSRSSYANSDTESVASSSTSNGLKRKIGGKGASKTAKSQTQSSIPISNSTFDSCKKPQLPQQLPTFVPVSTSQDFGNNTAPNSAKLPTSVLPPLPTTSSSVNQATVLSSQPKHSKPGETNVQVIDLDNYRSPSDILLTSQQMLRPANSSTNTTVANAKGALMSTAPNRRESSSESDGVEIVSIYPAASKAPVGASQKSKYKKNSASNYTVEQGNINTFQINTSNLTNNNNNHNANNNNSQNIKGKHIEQLSGAPNYDKQVVRSFKDNADLQLQHKINLPTSQNVVFDVADFSTLSAAALSCFAQAQSATTETFLSTNTVTGATVGKQPLGSLPPLPLFLPAHMEHPQLALPPPPPPSSSSSIASMNTPVALIQSPLPTPTAPLPLSSQLPPSSQQSTDPQQLQTRIRF</sequence>
<feature type="domain" description="Hpc2-related" evidence="3">
    <location>
        <begin position="144"/>
        <end position="194"/>
    </location>
</feature>
<dbReference type="GO" id="GO:0005634">
    <property type="term" value="C:nucleus"/>
    <property type="evidence" value="ECO:0007669"/>
    <property type="project" value="TreeGrafter"/>
</dbReference>
<feature type="compositionally biased region" description="Acidic residues" evidence="2">
    <location>
        <begin position="233"/>
        <end position="245"/>
    </location>
</feature>
<dbReference type="PANTHER" id="PTHR21669">
    <property type="entry name" value="CAPZ-INTERACTING PROTEIN AND RELATED PROTEINS"/>
    <property type="match status" value="1"/>
</dbReference>
<dbReference type="GO" id="GO:0006325">
    <property type="term" value="P:chromatin organization"/>
    <property type="evidence" value="ECO:0007669"/>
    <property type="project" value="TreeGrafter"/>
</dbReference>
<dbReference type="PANTHER" id="PTHR21669:SF28">
    <property type="entry name" value="YEMANUCLEIN"/>
    <property type="match status" value="1"/>
</dbReference>
<dbReference type="Pfam" id="PF14075">
    <property type="entry name" value="UBN_AB"/>
    <property type="match status" value="1"/>
</dbReference>
<organism evidence="5 6">
    <name type="scientific">Ceratitis capitata</name>
    <name type="common">Mediterranean fruit fly</name>
    <name type="synonym">Tephritis capitata</name>
    <dbReference type="NCBI Taxonomy" id="7213"/>
    <lineage>
        <taxon>Eukaryota</taxon>
        <taxon>Metazoa</taxon>
        <taxon>Ecdysozoa</taxon>
        <taxon>Arthropoda</taxon>
        <taxon>Hexapoda</taxon>
        <taxon>Insecta</taxon>
        <taxon>Pterygota</taxon>
        <taxon>Neoptera</taxon>
        <taxon>Endopterygota</taxon>
        <taxon>Diptera</taxon>
        <taxon>Brachycera</taxon>
        <taxon>Muscomorpha</taxon>
        <taxon>Tephritoidea</taxon>
        <taxon>Tephritidae</taxon>
        <taxon>Ceratitis</taxon>
        <taxon>Ceratitis</taxon>
    </lineage>
</organism>
<evidence type="ECO:0000256" key="1">
    <source>
        <dbReference type="ARBA" id="ARBA00022553"/>
    </source>
</evidence>
<feature type="compositionally biased region" description="Low complexity" evidence="2">
    <location>
        <begin position="638"/>
        <end position="648"/>
    </location>
</feature>
<feature type="region of interest" description="Disordered" evidence="2">
    <location>
        <begin position="205"/>
        <end position="431"/>
    </location>
</feature>
<evidence type="ECO:0000256" key="2">
    <source>
        <dbReference type="SAM" id="MobiDB-lite"/>
    </source>
</evidence>
<comment type="caution">
    <text evidence="5">The sequence shown here is derived from an EMBL/GenBank/DDBJ whole genome shotgun (WGS) entry which is preliminary data.</text>
</comment>
<feature type="compositionally biased region" description="Polar residues" evidence="2">
    <location>
        <begin position="717"/>
        <end position="734"/>
    </location>
</feature>
<evidence type="ECO:0000313" key="5">
    <source>
        <dbReference type="EMBL" id="CAD6995073.1"/>
    </source>
</evidence>
<feature type="compositionally biased region" description="Basic and acidic residues" evidence="2">
    <location>
        <begin position="414"/>
        <end position="427"/>
    </location>
</feature>
<feature type="compositionally biased region" description="Low complexity" evidence="2">
    <location>
        <begin position="689"/>
        <end position="703"/>
    </location>
</feature>
<proteinExistence type="predicted"/>
<feature type="compositionally biased region" description="Acidic residues" evidence="2">
    <location>
        <begin position="378"/>
        <end position="402"/>
    </location>
</feature>